<dbReference type="Proteomes" id="UP000030153">
    <property type="component" value="Unassembled WGS sequence"/>
</dbReference>
<comment type="caution">
    <text evidence="1">The sequence shown here is derived from an EMBL/GenBank/DDBJ whole genome shotgun (WGS) entry which is preliminary data.</text>
</comment>
<keyword evidence="2" id="KW-1185">Reference proteome</keyword>
<proteinExistence type="predicted"/>
<dbReference type="InterPro" id="IPR015058">
    <property type="entry name" value="DUF1878"/>
</dbReference>
<evidence type="ECO:0000313" key="2">
    <source>
        <dbReference type="Proteomes" id="UP000030153"/>
    </source>
</evidence>
<dbReference type="Gene3D" id="1.10.3750.10">
    <property type="entry name" value="YhaI-like"/>
    <property type="match status" value="1"/>
</dbReference>
<dbReference type="SUPFAM" id="SSF109915">
    <property type="entry name" value="Hypothetical protein YhaI"/>
    <property type="match status" value="1"/>
</dbReference>
<dbReference type="eggNOG" id="ENOG5032TRG">
    <property type="taxonomic scope" value="Bacteria"/>
</dbReference>
<reference evidence="1 2" key="1">
    <citation type="submission" date="2013-08" db="EMBL/GenBank/DDBJ databases">
        <title>Genome of Pontibacillus chungwhensis.</title>
        <authorList>
            <person name="Wang Q."/>
            <person name="Wang G."/>
        </authorList>
    </citation>
    <scope>NUCLEOTIDE SEQUENCE [LARGE SCALE GENOMIC DNA]</scope>
    <source>
        <strain evidence="1 2">BH030062</strain>
    </source>
</reference>
<dbReference type="Pfam" id="PF08963">
    <property type="entry name" value="DUF1878"/>
    <property type="match status" value="1"/>
</dbReference>
<accession>A0A0A2UTF3</accession>
<name>A0A0A2UTF3_9BACI</name>
<dbReference type="OrthoDB" id="2353223at2"/>
<organism evidence="1 2">
    <name type="scientific">Pontibacillus chungwhensis BH030062</name>
    <dbReference type="NCBI Taxonomy" id="1385513"/>
    <lineage>
        <taxon>Bacteria</taxon>
        <taxon>Bacillati</taxon>
        <taxon>Bacillota</taxon>
        <taxon>Bacilli</taxon>
        <taxon>Bacillales</taxon>
        <taxon>Bacillaceae</taxon>
        <taxon>Pontibacillus</taxon>
    </lineage>
</organism>
<dbReference type="InterPro" id="IPR035945">
    <property type="entry name" value="YhaI-like_sf"/>
</dbReference>
<evidence type="ECO:0000313" key="1">
    <source>
        <dbReference type="EMBL" id="KGP90038.1"/>
    </source>
</evidence>
<protein>
    <submittedName>
        <fullName evidence="1">Uncharacterized protein</fullName>
    </submittedName>
</protein>
<dbReference type="AlphaFoldDB" id="A0A0A2UTF3"/>
<gene>
    <name evidence="1" type="ORF">N780_07380</name>
</gene>
<sequence length="112" mass="13047">MYEMDLNIKKIAFQVQLLTNSEQMKDYPFTKMVIERGLTEEEWQEVMMLLATLDTSFKEEVEEGLLDFTDLLIHFAGMLNMKLHPDEAISAIKQEGYYTDLMNAFENVPKGD</sequence>
<dbReference type="EMBL" id="AVBG01000017">
    <property type="protein sequence ID" value="KGP90038.1"/>
    <property type="molecule type" value="Genomic_DNA"/>
</dbReference>
<dbReference type="RefSeq" id="WP_036786840.1">
    <property type="nucleotide sequence ID" value="NZ_AVBG01000017.1"/>
</dbReference>